<reference evidence="1 2" key="1">
    <citation type="submission" date="2016-08" db="EMBL/GenBank/DDBJ databases">
        <title>Complete genome sequence of Bacillus muralis G25-68, a strain with toxicity to nematodes.</title>
        <authorList>
            <person name="Zheng Z."/>
        </authorList>
    </citation>
    <scope>NUCLEOTIDE SEQUENCE [LARGE SCALE GENOMIC DNA]</scope>
    <source>
        <strain evidence="1 2">G25-68</strain>
    </source>
</reference>
<proteinExistence type="predicted"/>
<dbReference type="KEGG" id="bmur:ABE28_003095"/>
<dbReference type="RefSeq" id="WP_064463989.1">
    <property type="nucleotide sequence ID" value="NZ_CP017080.1"/>
</dbReference>
<sequence length="73" mass="8334">MERTIKSLEVIAEATKPFIYTFEVGKEFGGQAVDDIIEHDGVFKLFNRKDELITEIQLPVVGVKYEYPVSEVL</sequence>
<keyword evidence="2" id="KW-1185">Reference proteome</keyword>
<dbReference type="Proteomes" id="UP000077926">
    <property type="component" value="Chromosome"/>
</dbReference>
<evidence type="ECO:0000313" key="1">
    <source>
        <dbReference type="EMBL" id="AOH53325.1"/>
    </source>
</evidence>
<dbReference type="STRING" id="264697.ABE28_003095"/>
<dbReference type="EMBL" id="CP017080">
    <property type="protein sequence ID" value="AOH53325.1"/>
    <property type="molecule type" value="Genomic_DNA"/>
</dbReference>
<dbReference type="AlphaFoldDB" id="A0A1B3XJC9"/>
<evidence type="ECO:0000313" key="2">
    <source>
        <dbReference type="Proteomes" id="UP000077926"/>
    </source>
</evidence>
<dbReference type="OrthoDB" id="2936718at2"/>
<protein>
    <submittedName>
        <fullName evidence="1">Uncharacterized protein</fullName>
    </submittedName>
</protein>
<gene>
    <name evidence="1" type="ORF">ABE28_003095</name>
</gene>
<accession>A0A1B3XJC9</accession>
<organism evidence="1 2">
    <name type="scientific">Peribacillus muralis</name>
    <dbReference type="NCBI Taxonomy" id="264697"/>
    <lineage>
        <taxon>Bacteria</taxon>
        <taxon>Bacillati</taxon>
        <taxon>Bacillota</taxon>
        <taxon>Bacilli</taxon>
        <taxon>Bacillales</taxon>
        <taxon>Bacillaceae</taxon>
        <taxon>Peribacillus</taxon>
    </lineage>
</organism>
<name>A0A1B3XJC9_9BACI</name>